<dbReference type="Pfam" id="PF02814">
    <property type="entry name" value="UreE_N"/>
    <property type="match status" value="1"/>
</dbReference>
<dbReference type="InterPro" id="IPR036118">
    <property type="entry name" value="UreE_N_sf"/>
</dbReference>
<name>A0A420VU06_9SPHI</name>
<accession>A0A420VU06</accession>
<dbReference type="Gene3D" id="2.60.260.20">
    <property type="entry name" value="Urease metallochaperone UreE, N-terminal domain"/>
    <property type="match status" value="1"/>
</dbReference>
<keyword evidence="3" id="KW-1185">Reference proteome</keyword>
<dbReference type="EMBL" id="RBWS01000016">
    <property type="protein sequence ID" value="RKO69802.1"/>
    <property type="molecule type" value="Genomic_DNA"/>
</dbReference>
<dbReference type="OrthoDB" id="713673at2"/>
<evidence type="ECO:0000259" key="1">
    <source>
        <dbReference type="Pfam" id="PF02814"/>
    </source>
</evidence>
<proteinExistence type="predicted"/>
<dbReference type="Gene3D" id="3.30.70.790">
    <property type="entry name" value="UreE, C-terminal domain"/>
    <property type="match status" value="1"/>
</dbReference>
<evidence type="ECO:0000313" key="2">
    <source>
        <dbReference type="EMBL" id="RKO69802.1"/>
    </source>
</evidence>
<protein>
    <submittedName>
        <fullName evidence="2">Urease accessory protein UreE</fullName>
    </submittedName>
</protein>
<reference evidence="2 3" key="1">
    <citation type="submission" date="2018-10" db="EMBL/GenBank/DDBJ databases">
        <title>Sphingobacterium sp. M05W1-28.</title>
        <authorList>
            <person name="Cai H."/>
        </authorList>
    </citation>
    <scope>NUCLEOTIDE SEQUENCE [LARGE SCALE GENOMIC DNA]</scope>
    <source>
        <strain evidence="2 3">M05W1-28</strain>
    </source>
</reference>
<sequence length="185" mass="21613">MHEVNQSSVRTMIDFSAECDNIHYMTMNRLPIMIDTIVPQSQVSTDQVDRVYIEWFEINKRRLTRDTSSGNAILMQLEQGQEWHHRDALYHNGQLQAIVIVKPTLAIRFNPSDFVQLADFGYFVGNRHLPIFKVDQLESLHLPYDGRLYEQIAAKYGASIQLEEAILLSENRIRQQLKNSRKHEN</sequence>
<dbReference type="SUPFAM" id="SSF69737">
    <property type="entry name" value="Urease metallochaperone UreE, C-terminal domain"/>
    <property type="match status" value="1"/>
</dbReference>
<dbReference type="InterPro" id="IPR004029">
    <property type="entry name" value="UreE_N"/>
</dbReference>
<dbReference type="AlphaFoldDB" id="A0A420VU06"/>
<feature type="domain" description="UreE urease accessory N-terminal" evidence="1">
    <location>
        <begin position="43"/>
        <end position="90"/>
    </location>
</feature>
<evidence type="ECO:0000313" key="3">
    <source>
        <dbReference type="Proteomes" id="UP000282423"/>
    </source>
</evidence>
<dbReference type="Proteomes" id="UP000282423">
    <property type="component" value="Unassembled WGS sequence"/>
</dbReference>
<comment type="caution">
    <text evidence="2">The sequence shown here is derived from an EMBL/GenBank/DDBJ whole genome shotgun (WGS) entry which is preliminary data.</text>
</comment>
<organism evidence="2 3">
    <name type="scientific">Sphingobacterium puteale</name>
    <dbReference type="NCBI Taxonomy" id="2420510"/>
    <lineage>
        <taxon>Bacteria</taxon>
        <taxon>Pseudomonadati</taxon>
        <taxon>Bacteroidota</taxon>
        <taxon>Sphingobacteriia</taxon>
        <taxon>Sphingobacteriales</taxon>
        <taxon>Sphingobacteriaceae</taxon>
        <taxon>Sphingobacterium</taxon>
    </lineage>
</organism>
<gene>
    <name evidence="2" type="ORF">D7322_19730</name>
</gene>
<dbReference type="SUPFAM" id="SSF69287">
    <property type="entry name" value="Urease metallochaperone UreE, N-terminal domain"/>
    <property type="match status" value="1"/>
</dbReference>